<organism evidence="1 2">
    <name type="scientific">Acinetobacter corruptisaponis</name>
    <dbReference type="NCBI Taxonomy" id="3045147"/>
    <lineage>
        <taxon>Bacteria</taxon>
        <taxon>Pseudomonadati</taxon>
        <taxon>Pseudomonadota</taxon>
        <taxon>Gammaproteobacteria</taxon>
        <taxon>Moraxellales</taxon>
        <taxon>Moraxellaceae</taxon>
        <taxon>Acinetobacter</taxon>
    </lineage>
</organism>
<evidence type="ECO:0000313" key="2">
    <source>
        <dbReference type="Proteomes" id="UP001229836"/>
    </source>
</evidence>
<keyword evidence="2" id="KW-1185">Reference proteome</keyword>
<name>A0ABY8S772_9GAMM</name>
<dbReference type="InterPro" id="IPR006994">
    <property type="entry name" value="TCF25/Rqc1"/>
</dbReference>
<protein>
    <recommendedName>
        <fullName evidence="3">Tetratricopeptide repeat protein</fullName>
    </recommendedName>
</protein>
<proteinExistence type="predicted"/>
<dbReference type="SUPFAM" id="SSF48452">
    <property type="entry name" value="TPR-like"/>
    <property type="match status" value="1"/>
</dbReference>
<dbReference type="RefSeq" id="WP_283269219.1">
    <property type="nucleotide sequence ID" value="NZ_CP125669.1"/>
</dbReference>
<gene>
    <name evidence="1" type="ORF">QLH32_08895</name>
</gene>
<evidence type="ECO:0000313" key="1">
    <source>
        <dbReference type="EMBL" id="WHP07547.1"/>
    </source>
</evidence>
<dbReference type="Proteomes" id="UP001229836">
    <property type="component" value="Chromosome"/>
</dbReference>
<accession>A0ABY8S772</accession>
<dbReference type="InterPro" id="IPR011990">
    <property type="entry name" value="TPR-like_helical_dom_sf"/>
</dbReference>
<evidence type="ECO:0008006" key="3">
    <source>
        <dbReference type="Google" id="ProtNLM"/>
    </source>
</evidence>
<sequence length="264" mass="30818">MKLKQLEKHMWVFETLLDEDIEQQFDEALEYLSQGSLLASELTLTKLLAEYPQHIDAWVHLGLVYEYSGRKIESYLALREAHRIGLAAFPTTFNWDKDLLEWGFIENRPFLRACFNLALHMTDTPMAVEAEQIFTRLVKISPNDNQGARYLLLKRFLETGNKLKLQWLNTKYPEDYSPEFLYGKVLFALMQQDMDRAKAAFSEAKAAFPLVARELKKKRHPRPAGFNEGYITVGGKDQAFVYWREFGDFWKIDSPAYEFLLANI</sequence>
<reference evidence="1 2" key="1">
    <citation type="submission" date="2023-05" db="EMBL/GenBank/DDBJ databases">
        <title>The complete genome of Acinetobacter sp. nov KCTC 92772.</title>
        <authorList>
            <person name="Zhou G."/>
        </authorList>
    </citation>
    <scope>NUCLEOTIDE SEQUENCE [LARGE SCALE GENOMIC DNA]</scope>
    <source>
        <strain evidence="1 2">KCTC 92772</strain>
    </source>
</reference>
<dbReference type="EMBL" id="CP125669">
    <property type="protein sequence ID" value="WHP07547.1"/>
    <property type="molecule type" value="Genomic_DNA"/>
</dbReference>
<dbReference type="Gene3D" id="1.25.40.10">
    <property type="entry name" value="Tetratricopeptide repeat domain"/>
    <property type="match status" value="1"/>
</dbReference>
<dbReference type="Pfam" id="PF04910">
    <property type="entry name" value="Tcf25"/>
    <property type="match status" value="1"/>
</dbReference>